<dbReference type="AlphaFoldDB" id="A0A085Z8I2"/>
<dbReference type="EMBL" id="JPRP01000001">
    <property type="protein sequence ID" value="KFF00746.1"/>
    <property type="molecule type" value="Genomic_DNA"/>
</dbReference>
<proteinExistence type="predicted"/>
<dbReference type="InterPro" id="IPR034660">
    <property type="entry name" value="DinB/YfiT-like"/>
</dbReference>
<dbReference type="RefSeq" id="WP_034675366.1">
    <property type="nucleotide sequence ID" value="NZ_FPAP01000001.1"/>
</dbReference>
<dbReference type="STRING" id="236814.IX39_09020"/>
<accession>A0A085Z8I2</accession>
<comment type="caution">
    <text evidence="1">The sequence shown here is derived from an EMBL/GenBank/DDBJ whole genome shotgun (WGS) entry which is preliminary data.</text>
</comment>
<reference evidence="1 2" key="1">
    <citation type="submission" date="2014-07" db="EMBL/GenBank/DDBJ databases">
        <title>Genome of Chryseobacterium formosense LMG 24722.</title>
        <authorList>
            <person name="Pipes S.E."/>
            <person name="Stropko S.J."/>
            <person name="Newman J.D."/>
        </authorList>
    </citation>
    <scope>NUCLEOTIDE SEQUENCE [LARGE SCALE GENOMIC DNA]</scope>
    <source>
        <strain evidence="1 2">LMG 24722</strain>
    </source>
</reference>
<dbReference type="Proteomes" id="UP000028713">
    <property type="component" value="Unassembled WGS sequence"/>
</dbReference>
<evidence type="ECO:0008006" key="3">
    <source>
        <dbReference type="Google" id="ProtNLM"/>
    </source>
</evidence>
<protein>
    <recommendedName>
        <fullName evidence="3">MAGE domain-containing protein</fullName>
    </recommendedName>
</protein>
<dbReference type="eggNOG" id="ENOG502ZRUR">
    <property type="taxonomic scope" value="Bacteria"/>
</dbReference>
<organism evidence="1 2">
    <name type="scientific">Chryseobacterium formosense</name>
    <dbReference type="NCBI Taxonomy" id="236814"/>
    <lineage>
        <taxon>Bacteria</taxon>
        <taxon>Pseudomonadati</taxon>
        <taxon>Bacteroidota</taxon>
        <taxon>Flavobacteriia</taxon>
        <taxon>Flavobacteriales</taxon>
        <taxon>Weeksellaceae</taxon>
        <taxon>Chryseobacterium group</taxon>
        <taxon>Chryseobacterium</taxon>
    </lineage>
</organism>
<keyword evidence="2" id="KW-1185">Reference proteome</keyword>
<gene>
    <name evidence="1" type="ORF">IX39_09020</name>
</gene>
<name>A0A085Z8I2_9FLAO</name>
<dbReference type="OrthoDB" id="2599194at2"/>
<sequence length="151" mass="17559">MENVFDAKDAQNYINRINNLVEETHGLWGRMTVDQMLAHCCVSYEMVYEPERHKKPGAIAKFILKTFVKPKVVGEKAYPHDSPTAPQFLIKERRNFEEEKKRLIGYIQKTQQLGAEAFDGKESFSFGKLNSQQWNNMFAKHLNHHLSQFGV</sequence>
<dbReference type="InterPro" id="IPR011463">
    <property type="entry name" value="DUF1569"/>
</dbReference>
<dbReference type="Gene3D" id="1.20.120.450">
    <property type="entry name" value="dinb family like domain"/>
    <property type="match status" value="1"/>
</dbReference>
<evidence type="ECO:0000313" key="2">
    <source>
        <dbReference type="Proteomes" id="UP000028713"/>
    </source>
</evidence>
<dbReference type="Pfam" id="PF07606">
    <property type="entry name" value="DUF1569"/>
    <property type="match status" value="1"/>
</dbReference>
<evidence type="ECO:0000313" key="1">
    <source>
        <dbReference type="EMBL" id="KFF00746.1"/>
    </source>
</evidence>